<name>A0A167AG41_COLIC</name>
<keyword evidence="4" id="KW-1185">Reference proteome</keyword>
<dbReference type="AlphaFoldDB" id="A0A167AG41"/>
<keyword evidence="2" id="KW-0812">Transmembrane</keyword>
<feature type="transmembrane region" description="Helical" evidence="2">
    <location>
        <begin position="113"/>
        <end position="135"/>
    </location>
</feature>
<keyword evidence="2" id="KW-0472">Membrane</keyword>
<feature type="region of interest" description="Disordered" evidence="1">
    <location>
        <begin position="12"/>
        <end position="40"/>
    </location>
</feature>
<sequence length="140" mass="15887">MFPPKAKFVREIERGRHEEDSLPLNPSLSNDTHSTPSPPDATYLARVLRRCRRHGDDTLILPVYEKHGPRRYAIYTERPGSRHSARHYGSRYVAGYRRDLIAATARRRKRLTFLALMLAGTVLIFGAGVLGFVLISSRTA</sequence>
<evidence type="ECO:0000256" key="2">
    <source>
        <dbReference type="SAM" id="Phobius"/>
    </source>
</evidence>
<protein>
    <submittedName>
        <fullName evidence="3">Uncharacterized protein</fullName>
    </submittedName>
</protein>
<gene>
    <name evidence="3" type="ORF">CI238_05409</name>
</gene>
<accession>A0A167AG41</accession>
<organism evidence="3 4">
    <name type="scientific">Colletotrichum incanum</name>
    <name type="common">Soybean anthracnose fungus</name>
    <dbReference type="NCBI Taxonomy" id="1573173"/>
    <lineage>
        <taxon>Eukaryota</taxon>
        <taxon>Fungi</taxon>
        <taxon>Dikarya</taxon>
        <taxon>Ascomycota</taxon>
        <taxon>Pezizomycotina</taxon>
        <taxon>Sordariomycetes</taxon>
        <taxon>Hypocreomycetidae</taxon>
        <taxon>Glomerellales</taxon>
        <taxon>Glomerellaceae</taxon>
        <taxon>Colletotrichum</taxon>
        <taxon>Colletotrichum spaethianum species complex</taxon>
    </lineage>
</organism>
<dbReference type="Proteomes" id="UP000076584">
    <property type="component" value="Unassembled WGS sequence"/>
</dbReference>
<comment type="caution">
    <text evidence="3">The sequence shown here is derived from an EMBL/GenBank/DDBJ whole genome shotgun (WGS) entry which is preliminary data.</text>
</comment>
<proteinExistence type="predicted"/>
<evidence type="ECO:0000313" key="3">
    <source>
        <dbReference type="EMBL" id="KZL80101.1"/>
    </source>
</evidence>
<keyword evidence="2" id="KW-1133">Transmembrane helix</keyword>
<reference evidence="3 4" key="1">
    <citation type="submission" date="2015-06" db="EMBL/GenBank/DDBJ databases">
        <title>Survival trade-offs in plant roots during colonization by closely related pathogenic and mutualistic fungi.</title>
        <authorList>
            <person name="Hacquard S."/>
            <person name="Kracher B."/>
            <person name="Hiruma K."/>
            <person name="Weinman A."/>
            <person name="Muench P."/>
            <person name="Garrido Oter R."/>
            <person name="Ver Loren van Themaat E."/>
            <person name="Dallerey J.-F."/>
            <person name="Damm U."/>
            <person name="Henrissat B."/>
            <person name="Lespinet O."/>
            <person name="Thon M."/>
            <person name="Kemen E."/>
            <person name="McHardy A.C."/>
            <person name="Schulze-Lefert P."/>
            <person name="O'Connell R.J."/>
        </authorList>
    </citation>
    <scope>NUCLEOTIDE SEQUENCE [LARGE SCALE GENOMIC DNA]</scope>
    <source>
        <strain evidence="3 4">MAFF 238704</strain>
    </source>
</reference>
<dbReference type="EMBL" id="LFIW01001979">
    <property type="protein sequence ID" value="KZL80101.1"/>
    <property type="molecule type" value="Genomic_DNA"/>
</dbReference>
<evidence type="ECO:0000256" key="1">
    <source>
        <dbReference type="SAM" id="MobiDB-lite"/>
    </source>
</evidence>
<feature type="compositionally biased region" description="Polar residues" evidence="1">
    <location>
        <begin position="24"/>
        <end position="35"/>
    </location>
</feature>
<evidence type="ECO:0000313" key="4">
    <source>
        <dbReference type="Proteomes" id="UP000076584"/>
    </source>
</evidence>